<dbReference type="RefSeq" id="WP_143219583.1">
    <property type="nucleotide sequence ID" value="NZ_CADIJU010000023.1"/>
</dbReference>
<dbReference type="EMBL" id="QNRM01000018">
    <property type="protein sequence ID" value="RBP13032.1"/>
    <property type="molecule type" value="Genomic_DNA"/>
</dbReference>
<accession>A0ABX9FZP7</accession>
<comment type="caution">
    <text evidence="1">The sequence shown here is derived from an EMBL/GenBank/DDBJ whole genome shotgun (WGS) entry which is preliminary data.</text>
</comment>
<evidence type="ECO:0000313" key="1">
    <source>
        <dbReference type="EMBL" id="RBP13032.1"/>
    </source>
</evidence>
<keyword evidence="2" id="KW-1185">Reference proteome</keyword>
<proteinExistence type="predicted"/>
<organism evidence="1 2">
    <name type="scientific">Achromobacter marplatensis</name>
    <dbReference type="NCBI Taxonomy" id="470868"/>
    <lineage>
        <taxon>Bacteria</taxon>
        <taxon>Pseudomonadati</taxon>
        <taxon>Pseudomonadota</taxon>
        <taxon>Betaproteobacteria</taxon>
        <taxon>Burkholderiales</taxon>
        <taxon>Alcaligenaceae</taxon>
        <taxon>Achromobacter</taxon>
    </lineage>
</organism>
<dbReference type="Proteomes" id="UP000252124">
    <property type="component" value="Unassembled WGS sequence"/>
</dbReference>
<name>A0ABX9FZP7_9BURK</name>
<reference evidence="1 2" key="1">
    <citation type="submission" date="2018-06" db="EMBL/GenBank/DDBJ databases">
        <title>Genomic Encyclopedia of Type Strains, Phase III (KMG-III): the genomes of soil and plant-associated and newly described type strains.</title>
        <authorList>
            <person name="Whitman W."/>
        </authorList>
    </citation>
    <scope>NUCLEOTIDE SEQUENCE [LARGE SCALE GENOMIC DNA]</scope>
    <source>
        <strain evidence="1 2">CECT 7342</strain>
    </source>
</reference>
<dbReference type="GeneID" id="99733759"/>
<evidence type="ECO:0000313" key="2">
    <source>
        <dbReference type="Proteomes" id="UP000252124"/>
    </source>
</evidence>
<gene>
    <name evidence="1" type="ORF">DFP87_11870</name>
</gene>
<sequence length="624" mass="68623">MSLKKNIALIQLKDFPPTIAELLLKRHDIVELVEAGEAEVPGVGRFKFIDMRKALAEAPLETFVEISSLEAGPVYAARAANAMFRVKGQSGHQTDIPELSLLDPSADIRTEGIRHLANRALPNWPRALIWQERVSSAPLSDSDFELVLEELRQLAQPTLARILQSLQSGGFSISEIIPKATAYYESILGSIPEHIGPKEYAAELLTPHLAAISVKSPPWALRCLQAVCVTESVDPVAAMAFVSNDDLLTAFQIIGIGVTPFALMVTYELSRARASSDERFSPISREALKHLIENGEKEEARIEHVDLLIKLAQLTMASISQASALAPAPVFWRRLAAFTHATIILETIFLSDEEAHDLTSQLDGNLAADYMTVEMLDHLAEPRWSFEDLSPRQLWGTALLRATDNASAVGLPATQTASQPEELESYCRLLIGLPDIIDGGRRDWALHPAKSLDEDILDPYSHLESESKQMQMFTALAHYARAHHFNESLLSKACQIIKAFSPPTEDCFRQTVLTLEPCCKAASRQGDVKLAEAAVEKILEYCDNLNDPKQVEPIVWLILLAAGAEKDKISASKWAGDKLLTLAYKLPRGASCSALAAIIPRFQRLIPLGERHWGKALITASSAC</sequence>
<protein>
    <submittedName>
        <fullName evidence="1">Uncharacterized protein</fullName>
    </submittedName>
</protein>